<feature type="transmembrane region" description="Helical" evidence="2">
    <location>
        <begin position="356"/>
        <end position="378"/>
    </location>
</feature>
<name>A0A423TE37_PENVA</name>
<dbReference type="OrthoDB" id="6377999at2759"/>
<feature type="region of interest" description="Disordered" evidence="1">
    <location>
        <begin position="396"/>
        <end position="464"/>
    </location>
</feature>
<feature type="transmembrane region" description="Helical" evidence="2">
    <location>
        <begin position="330"/>
        <end position="349"/>
    </location>
</feature>
<feature type="transmembrane region" description="Helical" evidence="2">
    <location>
        <begin position="6"/>
        <end position="29"/>
    </location>
</feature>
<dbReference type="AlphaFoldDB" id="A0A423TE37"/>
<keyword evidence="2" id="KW-1133">Transmembrane helix</keyword>
<sequence length="503" mass="54018">MAPEWMSPLLISALRLVFIATLSIVNWAALWRLACSSRSKSGDGRKAERLLVTSIIVVSLVYLTAVWAPFTLSALKHDLADLQGGGHSADDLRLGRGSFHDAVRHVKPRTADSGESGSSDEFTVEYIDLSNGEVYSSKSEALSRAARATTGLKALTAEAQSPPHEVPVEPSSARPTASFTAFPVTTSSLTPVAWSSDEQDLITSSCAYSLAFTAVARLAILRRPLLHPRGSWGVGAGAGVLVGVPAAVTVLVRTLGGTTPHFAPHQPEVTAAGYFLYSIICDAHITQAYVISLFLEWAALFTLLLVILALVVSVATSVEGWARDAVLTIGALWAWPLKPTLVLILYCVYGPHWTNVVCWLAHVVVAIPAVFIPLAVFLSPQGHSLKAADLPTAQDLEVRKEKEESQKDKAVPKQEDLARDCAEGKGSPTEAKGEESPQDSAGEEAPEQPAAQGTRKAGESPRDNLKFYLGTDILKYGIRSSQKHDDRKMILTNEWGLPSISEV</sequence>
<keyword evidence="2" id="KW-0812">Transmembrane</keyword>
<reference evidence="3 4" key="2">
    <citation type="submission" date="2019-01" db="EMBL/GenBank/DDBJ databases">
        <title>The decoding of complex shrimp genome reveals the adaptation for benthos swimmer, frequently molting mechanism and breeding impact on genome.</title>
        <authorList>
            <person name="Sun Y."/>
            <person name="Gao Y."/>
            <person name="Yu Y."/>
        </authorList>
    </citation>
    <scope>NUCLEOTIDE SEQUENCE [LARGE SCALE GENOMIC DNA]</scope>
    <source>
        <tissue evidence="3">Muscle</tissue>
    </source>
</reference>
<reference evidence="3 4" key="1">
    <citation type="submission" date="2018-04" db="EMBL/GenBank/DDBJ databases">
        <authorList>
            <person name="Zhang X."/>
            <person name="Yuan J."/>
            <person name="Li F."/>
            <person name="Xiang J."/>
        </authorList>
    </citation>
    <scope>NUCLEOTIDE SEQUENCE [LARGE SCALE GENOMIC DNA]</scope>
    <source>
        <tissue evidence="3">Muscle</tissue>
    </source>
</reference>
<feature type="transmembrane region" description="Helical" evidence="2">
    <location>
        <begin position="232"/>
        <end position="252"/>
    </location>
</feature>
<evidence type="ECO:0000256" key="2">
    <source>
        <dbReference type="SAM" id="Phobius"/>
    </source>
</evidence>
<evidence type="ECO:0000256" key="1">
    <source>
        <dbReference type="SAM" id="MobiDB-lite"/>
    </source>
</evidence>
<organism evidence="3 4">
    <name type="scientific">Penaeus vannamei</name>
    <name type="common">Whiteleg shrimp</name>
    <name type="synonym">Litopenaeus vannamei</name>
    <dbReference type="NCBI Taxonomy" id="6689"/>
    <lineage>
        <taxon>Eukaryota</taxon>
        <taxon>Metazoa</taxon>
        <taxon>Ecdysozoa</taxon>
        <taxon>Arthropoda</taxon>
        <taxon>Crustacea</taxon>
        <taxon>Multicrustacea</taxon>
        <taxon>Malacostraca</taxon>
        <taxon>Eumalacostraca</taxon>
        <taxon>Eucarida</taxon>
        <taxon>Decapoda</taxon>
        <taxon>Dendrobranchiata</taxon>
        <taxon>Penaeoidea</taxon>
        <taxon>Penaeidae</taxon>
        <taxon>Penaeus</taxon>
    </lineage>
</organism>
<accession>A0A423TE37</accession>
<evidence type="ECO:0000313" key="3">
    <source>
        <dbReference type="EMBL" id="ROT74740.1"/>
    </source>
</evidence>
<protein>
    <submittedName>
        <fullName evidence="3">Uncharacterized protein</fullName>
    </submittedName>
</protein>
<gene>
    <name evidence="3" type="ORF">C7M84_006765</name>
</gene>
<keyword evidence="2" id="KW-0472">Membrane</keyword>
<evidence type="ECO:0000313" key="4">
    <source>
        <dbReference type="Proteomes" id="UP000283509"/>
    </source>
</evidence>
<proteinExistence type="predicted"/>
<feature type="transmembrane region" description="Helical" evidence="2">
    <location>
        <begin position="50"/>
        <end position="70"/>
    </location>
</feature>
<keyword evidence="4" id="KW-1185">Reference proteome</keyword>
<feature type="compositionally biased region" description="Basic and acidic residues" evidence="1">
    <location>
        <begin position="396"/>
        <end position="423"/>
    </location>
</feature>
<dbReference type="EMBL" id="QCYY01001852">
    <property type="protein sequence ID" value="ROT74740.1"/>
    <property type="molecule type" value="Genomic_DNA"/>
</dbReference>
<comment type="caution">
    <text evidence="3">The sequence shown here is derived from an EMBL/GenBank/DDBJ whole genome shotgun (WGS) entry which is preliminary data.</text>
</comment>
<dbReference type="Proteomes" id="UP000283509">
    <property type="component" value="Unassembled WGS sequence"/>
</dbReference>
<feature type="transmembrane region" description="Helical" evidence="2">
    <location>
        <begin position="298"/>
        <end position="318"/>
    </location>
</feature>